<evidence type="ECO:0000256" key="8">
    <source>
        <dbReference type="ARBA" id="ARBA00023157"/>
    </source>
</evidence>
<dbReference type="SUPFAM" id="SSF48726">
    <property type="entry name" value="Immunoglobulin"/>
    <property type="match status" value="13"/>
</dbReference>
<dbReference type="PROSITE" id="PS01248">
    <property type="entry name" value="EGF_LAM_1"/>
    <property type="match status" value="4"/>
</dbReference>
<dbReference type="InterPro" id="IPR000742">
    <property type="entry name" value="EGF"/>
</dbReference>
<feature type="disulfide bond" evidence="14">
    <location>
        <begin position="508"/>
        <end position="523"/>
    </location>
</feature>
<keyword evidence="2" id="KW-0964">Secreted</keyword>
<dbReference type="InterPro" id="IPR001881">
    <property type="entry name" value="EGF-like_Ca-bd_dom"/>
</dbReference>
<feature type="disulfide bond" evidence="14">
    <location>
        <begin position="179"/>
        <end position="191"/>
    </location>
</feature>
<feature type="disulfide bond" evidence="12">
    <location>
        <begin position="3611"/>
        <end position="3620"/>
    </location>
</feature>
<dbReference type="GO" id="GO:0005886">
    <property type="term" value="C:plasma membrane"/>
    <property type="evidence" value="ECO:0007669"/>
    <property type="project" value="TreeGrafter"/>
</dbReference>
<dbReference type="CDD" id="cd00096">
    <property type="entry name" value="Ig"/>
    <property type="match status" value="1"/>
</dbReference>
<feature type="domain" description="Ig-like" evidence="19">
    <location>
        <begin position="2454"/>
        <end position="2540"/>
    </location>
</feature>
<evidence type="ECO:0000256" key="13">
    <source>
        <dbReference type="PROSITE-ProRule" id="PRU00122"/>
    </source>
</evidence>
<feature type="domain" description="Laminin G" evidence="16">
    <location>
        <begin position="3627"/>
        <end position="3809"/>
    </location>
</feature>
<feature type="disulfide bond" evidence="14">
    <location>
        <begin position="1226"/>
        <end position="1241"/>
    </location>
</feature>
<feature type="domain" description="Ig-like" evidence="19">
    <location>
        <begin position="2856"/>
        <end position="2925"/>
    </location>
</feature>
<dbReference type="GO" id="GO:0016318">
    <property type="term" value="P:ommatidial rotation"/>
    <property type="evidence" value="ECO:0007669"/>
    <property type="project" value="UniProtKB-ARBA"/>
</dbReference>
<keyword evidence="5" id="KW-0732">Signal</keyword>
<feature type="disulfide bond" evidence="14">
    <location>
        <begin position="353"/>
        <end position="368"/>
    </location>
</feature>
<dbReference type="InterPro" id="IPR036055">
    <property type="entry name" value="LDL_receptor-like_sf"/>
</dbReference>
<evidence type="ECO:0000256" key="12">
    <source>
        <dbReference type="PROSITE-ProRule" id="PRU00076"/>
    </source>
</evidence>
<dbReference type="SUPFAM" id="SSF49899">
    <property type="entry name" value="Concanavalin A-like lectins/glucanases"/>
    <property type="match status" value="3"/>
</dbReference>
<dbReference type="FunFam" id="2.10.25.10:FF:000407">
    <property type="entry name" value="Laminin subunit alpha-3"/>
    <property type="match status" value="1"/>
</dbReference>
<evidence type="ECO:0000256" key="10">
    <source>
        <dbReference type="ARBA" id="ARBA00023292"/>
    </source>
</evidence>
<feature type="domain" description="Laminin EGF-like" evidence="18">
    <location>
        <begin position="1569"/>
        <end position="1618"/>
    </location>
</feature>
<feature type="disulfide bond" evidence="14">
    <location>
        <begin position="457"/>
        <end position="475"/>
    </location>
</feature>
<feature type="domain" description="Ig-like" evidence="19">
    <location>
        <begin position="2752"/>
        <end position="2836"/>
    </location>
</feature>
<feature type="domain" description="Ig-like" evidence="19">
    <location>
        <begin position="2930"/>
        <end position="3014"/>
    </location>
</feature>
<dbReference type="EMBL" id="CAKKLH010000340">
    <property type="protein sequence ID" value="CAH0113490.1"/>
    <property type="molecule type" value="Genomic_DNA"/>
</dbReference>
<feature type="disulfide bond" evidence="14">
    <location>
        <begin position="414"/>
        <end position="426"/>
    </location>
</feature>
<dbReference type="Pfam" id="PF00057">
    <property type="entry name" value="Ldl_recept_a"/>
    <property type="match status" value="16"/>
</dbReference>
<feature type="domain" description="EGF-like" evidence="17">
    <location>
        <begin position="3324"/>
        <end position="3359"/>
    </location>
</feature>
<feature type="disulfide bond" evidence="12">
    <location>
        <begin position="3572"/>
        <end position="3581"/>
    </location>
</feature>
<dbReference type="SMART" id="SM00179">
    <property type="entry name" value="EGF_CA"/>
    <property type="match status" value="4"/>
</dbReference>
<dbReference type="FunFam" id="4.10.400.10:FF:000118">
    <property type="entry name" value="Basement membrane-specific heparan sulfate proteoglycan core protein"/>
    <property type="match status" value="1"/>
</dbReference>
<dbReference type="FunFam" id="2.60.40.10:FF:000540">
    <property type="entry name" value="Basement membrane-specific heparan sulfate proteoglycan core protein"/>
    <property type="match status" value="1"/>
</dbReference>
<feature type="disulfide bond" evidence="14">
    <location>
        <begin position="334"/>
        <end position="346"/>
    </location>
</feature>
<dbReference type="Gene3D" id="2.170.300.10">
    <property type="entry name" value="Tie2 ligand-binding domain superfamily"/>
    <property type="match status" value="2"/>
</dbReference>
<evidence type="ECO:0000259" key="16">
    <source>
        <dbReference type="PROSITE" id="PS50025"/>
    </source>
</evidence>
<dbReference type="PROSITE" id="PS00010">
    <property type="entry name" value="ASX_HYDROXYL"/>
    <property type="match status" value="1"/>
</dbReference>
<dbReference type="PROSITE" id="PS00022">
    <property type="entry name" value="EGF_1"/>
    <property type="match status" value="5"/>
</dbReference>
<dbReference type="InterPro" id="IPR000152">
    <property type="entry name" value="EGF-type_Asp/Asn_hydroxyl_site"/>
</dbReference>
<comment type="caution">
    <text evidence="21">The sequence shown here is derived from an EMBL/GenBank/DDBJ whole genome shotgun (WGS) entry which is preliminary data.</text>
</comment>
<dbReference type="Gene3D" id="2.60.40.10">
    <property type="entry name" value="Immunoglobulins"/>
    <property type="match status" value="13"/>
</dbReference>
<dbReference type="GO" id="GO:0030424">
    <property type="term" value="C:axon"/>
    <property type="evidence" value="ECO:0007669"/>
    <property type="project" value="TreeGrafter"/>
</dbReference>
<feature type="domain" description="Ig-like" evidence="19">
    <location>
        <begin position="3022"/>
        <end position="3101"/>
    </location>
</feature>
<accession>A0A8J2S2B6</accession>
<dbReference type="Pfam" id="PF00054">
    <property type="entry name" value="Laminin_G_1"/>
    <property type="match status" value="3"/>
</dbReference>
<evidence type="ECO:0000313" key="22">
    <source>
        <dbReference type="Proteomes" id="UP000789390"/>
    </source>
</evidence>
<feature type="disulfide bond" evidence="15">
    <location>
        <begin position="1626"/>
        <end position="1638"/>
    </location>
</feature>
<dbReference type="Gene3D" id="2.60.120.200">
    <property type="match status" value="3"/>
</dbReference>
<feature type="disulfide bond" evidence="14">
    <location>
        <begin position="118"/>
        <end position="133"/>
    </location>
</feature>
<dbReference type="InterPro" id="IPR013106">
    <property type="entry name" value="Ig_V-set"/>
</dbReference>
<evidence type="ECO:0000256" key="1">
    <source>
        <dbReference type="ARBA" id="ARBA00004302"/>
    </source>
</evidence>
<keyword evidence="6" id="KW-0677">Repeat</keyword>
<feature type="disulfide bond" evidence="14">
    <location>
        <begin position="315"/>
        <end position="330"/>
    </location>
</feature>
<keyword evidence="9" id="KW-0325">Glycoprotein</keyword>
<evidence type="ECO:0000259" key="20">
    <source>
        <dbReference type="PROSITE" id="PS51115"/>
    </source>
</evidence>
<dbReference type="InterPro" id="IPR007110">
    <property type="entry name" value="Ig-like_dom"/>
</dbReference>
<feature type="domain" description="Ig-like" evidence="19">
    <location>
        <begin position="790"/>
        <end position="872"/>
    </location>
</feature>
<dbReference type="OrthoDB" id="10055367at2759"/>
<dbReference type="Pfam" id="PF13927">
    <property type="entry name" value="Ig_3"/>
    <property type="match status" value="10"/>
</dbReference>
<dbReference type="InterPro" id="IPR003598">
    <property type="entry name" value="Ig_sub2"/>
</dbReference>
<feature type="disulfide bond" evidence="12">
    <location>
        <begin position="3312"/>
        <end position="3321"/>
    </location>
</feature>
<feature type="disulfide bond" evidence="12">
    <location>
        <begin position="3328"/>
        <end position="3338"/>
    </location>
</feature>
<dbReference type="GO" id="GO:0098632">
    <property type="term" value="F:cell-cell adhesion mediator activity"/>
    <property type="evidence" value="ECO:0007669"/>
    <property type="project" value="TreeGrafter"/>
</dbReference>
<dbReference type="SUPFAM" id="SSF57196">
    <property type="entry name" value="EGF/Laminin"/>
    <property type="match status" value="3"/>
</dbReference>
<dbReference type="PROSITE" id="PS01186">
    <property type="entry name" value="EGF_2"/>
    <property type="match status" value="4"/>
</dbReference>
<sequence>MLRKSSMARKELRRCRQDEFSCDGRCLPFSVFCDGQADCSDGEDESNCFVTECRSDQFKCRSNNECISNSQLCDKYNDCPDGEDEEGCSLEPPTTPAACQGFQCTDGLTCLDDASRQCDGRADCPDFSDELNCPQPPGPEPCQAGEFQCKSDKTCIAIAQRCDGRVHCQDGSDEIGCLCSKDQWQCDFGSCIDVRLRCDGKVDCPTDESDEANCLVTETTTPVNVVTIAPTASSTAAPPVVDSAGGGGGSSSNCRSDEFQCDDGSCVGRHFRCDNVPDCSDASDEDNCSLTPPCPWSNPFRCGDGSCIDASTQRCNGVAECADSSDEADCVIQCHSNEFRCSDGTCIDIRRKCDGYDDCRDRSDEINCTSCLASQFRCTTSGFCIPSVQKCDGIVDCPDREDEIDCATPPPPVCTEYQFKCRDGTCLDNRRRCDSRNDCPDGSDEEDCQCRTDQFRCGSGQCINGDRRCDRTVDCPDRSDESNCGVQCKNGEFSCSSGDQCVPYSLVCDGRRDCQDFSDEAECQWTKCPEGEFSCENGPCIPMERRCDGHIDCPESSDEFDCPSKNDELNLKTYPADQTILQGREVVFQCRDEGPARAPVRWTRGSGMTLPPSTRDNNGRLEMPNIQPEHTGTYICEAVGYPATTPGSRVSVYLKVDPFAEPTTRPPTACGVNEATCMNGECIPKNAVCDGDFDCSDQSDEMRCSLLGCQPNEYQCANKRCVLKNWRCDGDDDCGDNSDELYCKPSPPGSPCRHDEFQCQSLNQCIPRSFHCDMELDCQDRSDEIGCSKPTILIPPPPMININIGTTIIINCTAVGVPTPEVVWRLNWGHVPSKCTMTSESGYGVLTCHDAQIIDQGAYSCEAINAKGSTFAVPDCIVVVKPSADICIDEEFNSAAVSPADCLPCFCFDHTKECSSSSLYVSQLPPPSDQFQLITLRTDTIRSSSSARLFSSRDVGSSGTANRAYLRSPNANDGIQAYRRDFNSRSEVAFFNLPPSHRGYQLLSYGGQINYRLTYRGSGSSIRAPDVILRGNGITLYHESRTRLEPNQPVEVIIRFLPEDWSKGADSRDSARREDLMMVLQSIEYFLIRASYVESNVLDTTITNIRMDTAIEQNYNQGQAVLVEECRCPPGYIGLSCDSCAPGYVREETSSGRYLGRCVAETFCDSSYQWTCPSDGTCIDVRRRCDGRVDCRDNSDEIDCQPNRSCDLNYEWTCRDGSCIDVRRRCDGRLDCRDRSDEFECPSQNCDPSSQWRCDDRCIDASKRCDGYRDCYDYTDELNCQAQCNQAGIVNGSSTSSGCICKDLVTGPRCDQCKPNTFHLHPDNQDGCINCFCMGITKTCSASTWFRQQIRTVFTTDIQGFALTDKNRRENIVERVTVNSVSREIVYRDFNRLSNEVHYWKLSSKFIGDKVTSYGGYLNYTVRYVPQPGGRSSPNSAPDVDIRGNSIRLLHYRREPVDASKSVTVAVPISEQHWQREDGRPADREHLLMVLADLDSILIKATYTTRTSEASLSEVSLDIAEERNTGQTRAYAVEQCSCPRGYTGLSCEDCDTGYTRSVQGVYLGLCEPCNCNGHSNECDPDSGVCMNCRDHTTGDECELCEAGYTGDATLGTSNDCRPDGGRPPTCSCDPRGSLRPDCPDGRSCSCKANCQGDRCDQCRDGHFGLTEQNPQGCLSCFCSGMTRNCNSAKVWRSQIIQQVIDTQHGFTLSERNGVSVPNLRINIDQNEISYTFSSTPAKSPKLYWSLPPQFTGNKVTSYGGQISITQRYDERQGAVGQRFTDSDVILTSGRISLAFVNPNQIQSGQTVTYTVPLRESGGWRRLDTGLAVTRDDMMRVLSNLQTIEIRATYSYSMAYTSINNVAMDTAVPNNNGQEQPRDVEECRCPEGYIGTSCEECATGFYRDRSAGPTGQCRICPCSNNEENCVQQSDNRVVCNCRRGFSGRNCEIQGGIRMEMVPMRVQAAPNQVVNFVCAYFSMERLEIDIQPIGHNHIDGKMLPNSAEYSLSNTSLMLGQPVRDILDRFAWGSRRTLELRIDSGHRQVKCRVANTDGLVLGELTALIQPADGDQRPPAPQPTPASPTIVLTVTDPRIQIAEVGSTVRFRCSGQSLVGRQVLLRWGKEGGSLPAGRAQDDRRGVLIITDIRHTDSGTYVCSGQDGINVVTETVVLNVGGQSPSPPLVSVEPRYIEATLGQSIDVRCTAQGYPVPSIQWLSAREILVPTSDGVLKIASVRKSDEGEYTCTASNPSGTSTGRVNIFVRSEPAPQPAENPVQVVIAPTDTTARRGETIRLTCRAEVVGDRVVPVIRWTRVEGALPVNAGQSAGVLTIPSASPSDSGIYICTVTTVSGYVQQSQARVTVLAYRGPPTVRIEPDRQTISQGTSAELRCLAVGDPSPTIRWTKVGEEFTSNILVTGPVLRIVNAMVRDRGMYICTAENPGGVAQASAIVEVERREPPAVELYPQTKQTVVQGGSALFQCRVTAGIPTPRARWARVDGRPLPNNVEELDGGVIRFNRVTGNEQGQYVCTAENDAGSITGVATLTIQSIPVVTINPNPTSGPIRVKEGQRVRLECRAQGDPAPSVSWKRLRTGFLYDAIDAKETQQIAVYDITRVTQSDEGTYSCTGRNDAGLTEERIQIVVEASSGRGDIEENEIETDGSSNTGGGNVIGDDVFRVPVGGTAEMRCVLTGSQQGIYLDWVRSDGGSLPADKEIRDGILYIRNVQPDAAGVYSCVGISSQGTQIFSADRRLEVVAPPRIRLEPQRQVVRPGDQVDIRCEASGDQPITINWFKMDGVLPPAVLVNNGQLQFRGIAVSDAGRYVCSARNSVGQAEAVAEVIVNEDRIISGTQGGNRQTDVYIGSTVELSCNLAAGTNGRIQWSRDRGTLPPTAFKTADNKLELTNVQPSDAGRYQCEVSGRQGTSSEYILLNVKRAPTLAVSLTPNKETIRRGDNLEVRCEVTGDPSALVSWRRIGGSLSRNAQVLGNLLRITEVKPENGGVYRCQVLSTAGTFEENYVLSIQADNEMPHNDDIAVETRTAPVQSVVMMECRTDLRQPVKYTWSRQGGILPKSARVEGSKLSIPEVRAEDAGTYVCTARNTEETMDIPTVLVVTGVVPYFAQAPLSYMQMPTLPNAYMEFDIEISFKPESPDGLILYNGQQAGGSGDFISFGINNGYPEFRFDVGAGPAIIKSDKPVDMGKWHTVKLTRNRKNGTMTVDEDGGTFHGSVAGRFLGLDLIEPLYIGGVPNIRSIHKLAGFTRGFVGCIGRLVVGSAAHELVRDATNSRGITTCETCALNPCENGGVCQEAYTQQGYSCICPSGFSGLNCDKIGETCYPGACGMGRCVNMAGGFDCQCPMGKSGMNCEKDIIIYEPAFTEGSFIAYPTPPKNALRKMRMSMRIKPRQIKDSLLAYCAQTEDGQGDFSSLAIKDKRVEFRFDSGSGPAILRSDREIRAGEWVQITADRSFRDGVLFVNDGSEVRGKSPGSTRGLNLNTRLFVGGWDRQHVRLSSGVNVTSSFDGCLSQFEVQGMELDLVNSVIDSANVEDCGGASACERKPCANGGLCTETGASLTDYTCQCEEGFSGKNCEIEADLCQVIRPCQNGGSCIGTYNAYKCNCPMGFGGSNCERKVDVAEEAFFQGDSYVEIDKAVFPHTSANTAETITVEFSTLEPNGILLWHGQKPESSGRGQDFVSLTVVDGRLEFSYELGSGSVQIITPVRVDDGKRHRAVARRTARDGSLELDGVILENGRSPEGPHQVLNTKGNIYVGGLPNAEAMTTGRYIHGLKGCIHHLEIQESGVINFQRAALSAINVVPCSSEELKLLMEDDADDDYEPPAN</sequence>
<feature type="disulfide bond" evidence="14">
    <location>
        <begin position="450"/>
        <end position="462"/>
    </location>
</feature>
<dbReference type="GO" id="GO:0007156">
    <property type="term" value="P:homophilic cell adhesion via plasma membrane adhesion molecules"/>
    <property type="evidence" value="ECO:0007669"/>
    <property type="project" value="TreeGrafter"/>
</dbReference>
<dbReference type="SMART" id="SM00181">
    <property type="entry name" value="EGF"/>
    <property type="match status" value="8"/>
</dbReference>
<feature type="disulfide bond" evidence="14">
    <location>
        <begin position="772"/>
        <end position="787"/>
    </location>
</feature>
<feature type="disulfide bond" evidence="14">
    <location>
        <begin position="709"/>
        <end position="721"/>
    </location>
</feature>
<feature type="domain" description="Ig-like" evidence="19">
    <location>
        <begin position="2675"/>
        <end position="2729"/>
    </location>
</feature>
<feature type="domain" description="Ig-like" evidence="19">
    <location>
        <begin position="2545"/>
        <end position="2636"/>
    </location>
</feature>
<feature type="domain" description="Laminin IV type A" evidence="20">
    <location>
        <begin position="1356"/>
        <end position="1535"/>
    </location>
</feature>
<dbReference type="Gene3D" id="4.10.400.10">
    <property type="entry name" value="Low-density Lipoprotein Receptor"/>
    <property type="match status" value="19"/>
</dbReference>
<dbReference type="PROSITE" id="PS50068">
    <property type="entry name" value="LDLRA_2"/>
    <property type="match status" value="19"/>
</dbReference>
<dbReference type="PROSITE" id="PS01209">
    <property type="entry name" value="LDLRA_1"/>
    <property type="match status" value="8"/>
</dbReference>
<feature type="disulfide bond" evidence="14">
    <location>
        <begin position="1265"/>
        <end position="1280"/>
    </location>
</feature>
<feature type="domain" description="Laminin IV type A" evidence="20">
    <location>
        <begin position="945"/>
        <end position="1125"/>
    </location>
</feature>
<organism evidence="21 22">
    <name type="scientific">Daphnia galeata</name>
    <dbReference type="NCBI Taxonomy" id="27404"/>
    <lineage>
        <taxon>Eukaryota</taxon>
        <taxon>Metazoa</taxon>
        <taxon>Ecdysozoa</taxon>
        <taxon>Arthropoda</taxon>
        <taxon>Crustacea</taxon>
        <taxon>Branchiopoda</taxon>
        <taxon>Diplostraca</taxon>
        <taxon>Cladocera</taxon>
        <taxon>Anomopoda</taxon>
        <taxon>Daphniidae</taxon>
        <taxon>Daphnia</taxon>
    </lineage>
</organism>
<dbReference type="Pfam" id="PF00052">
    <property type="entry name" value="Laminin_B"/>
    <property type="match status" value="3"/>
</dbReference>
<keyword evidence="11" id="KW-0393">Immunoglobulin domain</keyword>
<feature type="domain" description="Laminin IV type A" evidence="20">
    <location>
        <begin position="1701"/>
        <end position="1881"/>
    </location>
</feature>
<dbReference type="InterPro" id="IPR013151">
    <property type="entry name" value="Immunoglobulin_dom"/>
</dbReference>
<feature type="disulfide bond" evidence="14">
    <location>
        <begin position="254"/>
        <end position="266"/>
    </location>
</feature>
<dbReference type="PROSITE" id="PS50025">
    <property type="entry name" value="LAM_G_DOMAIN"/>
    <property type="match status" value="3"/>
</dbReference>
<evidence type="ECO:0000256" key="4">
    <source>
        <dbReference type="ARBA" id="ARBA00022536"/>
    </source>
</evidence>
<evidence type="ECO:0000259" key="18">
    <source>
        <dbReference type="PROSITE" id="PS50027"/>
    </source>
</evidence>
<dbReference type="InterPro" id="IPR036179">
    <property type="entry name" value="Ig-like_dom_sf"/>
</dbReference>
<dbReference type="GO" id="GO:0005604">
    <property type="term" value="C:basement membrane"/>
    <property type="evidence" value="ECO:0007669"/>
    <property type="project" value="UniProtKB-SubCell"/>
</dbReference>
<evidence type="ECO:0000256" key="2">
    <source>
        <dbReference type="ARBA" id="ARBA00022525"/>
    </source>
</evidence>
<feature type="domain" description="Laminin G" evidence="16">
    <location>
        <begin position="3364"/>
        <end position="3547"/>
    </location>
</feature>
<feature type="disulfide bond" evidence="15">
    <location>
        <begin position="1588"/>
        <end position="1597"/>
    </location>
</feature>
<evidence type="ECO:0000256" key="6">
    <source>
        <dbReference type="ARBA" id="ARBA00022737"/>
    </source>
</evidence>
<reference evidence="21" key="1">
    <citation type="submission" date="2021-11" db="EMBL/GenBank/DDBJ databases">
        <authorList>
            <person name="Schell T."/>
        </authorList>
    </citation>
    <scope>NUCLEOTIDE SEQUENCE</scope>
    <source>
        <strain evidence="21">M5</strain>
    </source>
</reference>
<dbReference type="CDD" id="cd00055">
    <property type="entry name" value="EGF_Lam"/>
    <property type="match status" value="3"/>
</dbReference>
<feature type="disulfide bond" evidence="12">
    <location>
        <begin position="3293"/>
        <end position="3310"/>
    </location>
</feature>
<feature type="disulfide bond" evidence="14">
    <location>
        <begin position="421"/>
        <end position="439"/>
    </location>
</feature>
<dbReference type="Pfam" id="PF00047">
    <property type="entry name" value="ig"/>
    <property type="match status" value="1"/>
</dbReference>
<dbReference type="PROSITE" id="PS50027">
    <property type="entry name" value="EGF_LAM_2"/>
    <property type="match status" value="2"/>
</dbReference>
<feature type="domain" description="EGF-like" evidence="17">
    <location>
        <begin position="1908"/>
        <end position="1946"/>
    </location>
</feature>
<keyword evidence="8 12" id="KW-1015">Disulfide bond</keyword>
<feature type="domain" description="EGF-like" evidence="17">
    <location>
        <begin position="3543"/>
        <end position="3582"/>
    </location>
</feature>
<feature type="disulfide bond" evidence="14">
    <location>
        <begin position="341"/>
        <end position="359"/>
    </location>
</feature>
<feature type="disulfide bond" evidence="12">
    <location>
        <begin position="1917"/>
        <end position="1934"/>
    </location>
</feature>
<comment type="caution">
    <text evidence="12">Lacks conserved residue(s) required for the propagation of feature annotation.</text>
</comment>
<dbReference type="GO" id="GO:0050769">
    <property type="term" value="P:positive regulation of neurogenesis"/>
    <property type="evidence" value="ECO:0007669"/>
    <property type="project" value="UniProtKB-ARBA"/>
</dbReference>
<dbReference type="SMART" id="SM00409">
    <property type="entry name" value="IG"/>
    <property type="match status" value="13"/>
</dbReference>
<feature type="disulfide bond" evidence="14">
    <location>
        <begin position="273"/>
        <end position="288"/>
    </location>
</feature>
<evidence type="ECO:0000259" key="17">
    <source>
        <dbReference type="PROSITE" id="PS50026"/>
    </source>
</evidence>
<dbReference type="CDD" id="cd00110">
    <property type="entry name" value="LamG"/>
    <property type="match status" value="3"/>
</dbReference>
<dbReference type="InterPro" id="IPR001791">
    <property type="entry name" value="Laminin_G"/>
</dbReference>
<feature type="domain" description="EGF-like" evidence="17">
    <location>
        <begin position="3286"/>
        <end position="3322"/>
    </location>
</feature>
<dbReference type="SMART" id="SM00180">
    <property type="entry name" value="EGF_Lam"/>
    <property type="match status" value="5"/>
</dbReference>
<evidence type="ECO:0000313" key="21">
    <source>
        <dbReference type="EMBL" id="CAH0113490.1"/>
    </source>
</evidence>
<feature type="disulfide bond" evidence="14">
    <location>
        <begin position="186"/>
        <end position="204"/>
    </location>
</feature>
<feature type="domain" description="Laminin G" evidence="16">
    <location>
        <begin position="3110"/>
        <end position="3288"/>
    </location>
</feature>
<dbReference type="PRINTS" id="PR00261">
    <property type="entry name" value="LDLRECEPTOR"/>
</dbReference>
<dbReference type="SMART" id="SM00192">
    <property type="entry name" value="LDLa"/>
    <property type="match status" value="19"/>
</dbReference>
<evidence type="ECO:0000256" key="3">
    <source>
        <dbReference type="ARBA" id="ARBA00022530"/>
    </source>
</evidence>
<feature type="domain" description="Ig-like" evidence="19">
    <location>
        <begin position="2178"/>
        <end position="2255"/>
    </location>
</feature>
<feature type="disulfide bond" evidence="12">
    <location>
        <begin position="1936"/>
        <end position="1945"/>
    </location>
</feature>
<keyword evidence="10 15" id="KW-0424">Laminin EGF-like domain</keyword>
<feature type="disulfide bond" evidence="14">
    <location>
        <begin position="677"/>
        <end position="695"/>
    </location>
</feature>
<dbReference type="PANTHER" id="PTHR10075:SF14">
    <property type="entry name" value="CELL ADHESION MOLECULE DSCAM2-RELATED"/>
    <property type="match status" value="1"/>
</dbReference>
<dbReference type="SMART" id="SM00406">
    <property type="entry name" value="IGv"/>
    <property type="match status" value="3"/>
</dbReference>
<feature type="domain" description="Ig-like" evidence="19">
    <location>
        <begin position="2270"/>
        <end position="2357"/>
    </location>
</feature>
<feature type="disulfide bond" evidence="14">
    <location>
        <begin position="535"/>
        <end position="553"/>
    </location>
</feature>
<dbReference type="InterPro" id="IPR002172">
    <property type="entry name" value="LDrepeatLR_classA_rpt"/>
</dbReference>
<feature type="domain" description="EGF-like" evidence="17">
    <location>
        <begin position="3584"/>
        <end position="3621"/>
    </location>
</feature>
<protein>
    <recommendedName>
        <fullName evidence="23">Basement membrane-specific heparan sulfate proteoglycan core protein</fullName>
    </recommendedName>
</protein>
<feature type="domain" description="Ig-like" evidence="19">
    <location>
        <begin position="563"/>
        <end position="651"/>
    </location>
</feature>
<feature type="disulfide bond" evidence="14">
    <location>
        <begin position="391"/>
        <end position="406"/>
    </location>
</feature>
<dbReference type="FunFam" id="2.10.25.10:FF:000106">
    <property type="entry name" value="Heparan sulfate proteoglycan 2"/>
    <property type="match status" value="1"/>
</dbReference>
<dbReference type="Pfam" id="PF00008">
    <property type="entry name" value="EGF"/>
    <property type="match status" value="2"/>
</dbReference>
<dbReference type="FunFam" id="4.10.400.10:FF:000044">
    <property type="entry name" value="Basement membrane-specific heparan sulfate proteoglycan core protein"/>
    <property type="match status" value="1"/>
</dbReference>
<dbReference type="InterPro" id="IPR013098">
    <property type="entry name" value="Ig_I-set"/>
</dbReference>
<dbReference type="PROSITE" id="PS50835">
    <property type="entry name" value="IG_LIKE"/>
    <property type="match status" value="13"/>
</dbReference>
<feature type="disulfide bond" evidence="14">
    <location>
        <begin position="689"/>
        <end position="704"/>
    </location>
</feature>
<dbReference type="FunFam" id="2.60.40.10:FF:000349">
    <property type="entry name" value="Basement membrane-specific heparan sulfate proteoglycan core protein"/>
    <property type="match status" value="1"/>
</dbReference>
<feature type="disulfide bond" evidence="14">
    <location>
        <begin position="728"/>
        <end position="743"/>
    </location>
</feature>
<dbReference type="FunFam" id="4.10.400.10:FF:000062">
    <property type="entry name" value="Terribly reduced optic lobes, isoform AI"/>
    <property type="match status" value="1"/>
</dbReference>
<feature type="domain" description="Laminin EGF-like" evidence="18">
    <location>
        <begin position="1626"/>
        <end position="1675"/>
    </location>
</feature>
<feature type="disulfide bond" evidence="14">
    <location>
        <begin position="33"/>
        <end position="48"/>
    </location>
</feature>
<dbReference type="InterPro" id="IPR023415">
    <property type="entry name" value="LDLR_class-A_CS"/>
</dbReference>
<dbReference type="GO" id="GO:0007411">
    <property type="term" value="P:axon guidance"/>
    <property type="evidence" value="ECO:0007669"/>
    <property type="project" value="TreeGrafter"/>
</dbReference>
<evidence type="ECO:0000256" key="9">
    <source>
        <dbReference type="ARBA" id="ARBA00023180"/>
    </source>
</evidence>
<evidence type="ECO:0000256" key="14">
    <source>
        <dbReference type="PROSITE-ProRule" id="PRU00124"/>
    </source>
</evidence>
<dbReference type="PROSITE" id="PS51115">
    <property type="entry name" value="LAMININ_IVA"/>
    <property type="match status" value="3"/>
</dbReference>
<dbReference type="GO" id="GO:0048056">
    <property type="term" value="P:R3/R4 cell differentiation"/>
    <property type="evidence" value="ECO:0007669"/>
    <property type="project" value="UniProtKB-ARBA"/>
</dbReference>
<dbReference type="InterPro" id="IPR002049">
    <property type="entry name" value="LE_dom"/>
</dbReference>
<evidence type="ECO:0000256" key="5">
    <source>
        <dbReference type="ARBA" id="ARBA00022729"/>
    </source>
</evidence>
<dbReference type="Pfam" id="PF07679">
    <property type="entry name" value="I-set"/>
    <property type="match status" value="1"/>
</dbReference>
<dbReference type="CDD" id="cd00112">
    <property type="entry name" value="LDLa"/>
    <property type="match status" value="18"/>
</dbReference>
<feature type="disulfide bond" evidence="14">
    <location>
        <begin position="469"/>
        <end position="484"/>
    </location>
</feature>
<dbReference type="PANTHER" id="PTHR10075">
    <property type="entry name" value="BASIGIN RELATED"/>
    <property type="match status" value="1"/>
</dbReference>
<feature type="disulfide bond" evidence="14">
    <location>
        <begin position="1246"/>
        <end position="1258"/>
    </location>
</feature>
<evidence type="ECO:0000256" key="11">
    <source>
        <dbReference type="ARBA" id="ARBA00023319"/>
    </source>
</evidence>
<evidence type="ECO:0000256" key="15">
    <source>
        <dbReference type="PROSITE-ProRule" id="PRU00460"/>
    </source>
</evidence>
<dbReference type="GO" id="GO:0070593">
    <property type="term" value="P:dendrite self-avoidance"/>
    <property type="evidence" value="ECO:0007669"/>
    <property type="project" value="TreeGrafter"/>
</dbReference>
<feature type="disulfide bond" evidence="12">
    <location>
        <begin position="3349"/>
        <end position="3358"/>
    </location>
</feature>
<feature type="disulfide bond" evidence="13">
    <location>
        <begin position="3782"/>
        <end position="3809"/>
    </location>
</feature>
<dbReference type="Proteomes" id="UP000789390">
    <property type="component" value="Unassembled WGS sequence"/>
</dbReference>
<feature type="disulfide bond" evidence="14">
    <location>
        <begin position="433"/>
        <end position="448"/>
    </location>
</feature>
<gene>
    <name evidence="21" type="ORF">DGAL_LOCUS17386</name>
</gene>
<evidence type="ECO:0000259" key="19">
    <source>
        <dbReference type="PROSITE" id="PS50835"/>
    </source>
</evidence>
<comment type="subcellular location">
    <subcellularLocation>
        <location evidence="1">Secreted</location>
        <location evidence="1">Extracellular space</location>
        <location evidence="1">Extracellular matrix</location>
        <location evidence="1">Basement membrane</location>
    </subcellularLocation>
</comment>
<feature type="disulfide bond" evidence="14">
    <location>
        <begin position="261"/>
        <end position="279"/>
    </location>
</feature>
<dbReference type="InterPro" id="IPR056863">
    <property type="entry name" value="LMN_ATRN_NET-like_EGF"/>
</dbReference>
<feature type="disulfide bond" evidence="14">
    <location>
        <begin position="1214"/>
        <end position="1232"/>
    </location>
</feature>
<feature type="disulfide bond" evidence="14">
    <location>
        <begin position="547"/>
        <end position="562"/>
    </location>
</feature>
<dbReference type="FunFam" id="4.10.400.10:FF:000034">
    <property type="entry name" value="Low-density lipoprotein receptor-related protein 2"/>
    <property type="match status" value="2"/>
</dbReference>
<keyword evidence="4 12" id="KW-0245">EGF-like domain</keyword>
<evidence type="ECO:0008006" key="23">
    <source>
        <dbReference type="Google" id="ProtNLM"/>
    </source>
</evidence>
<dbReference type="PROSITE" id="PS50026">
    <property type="entry name" value="EGF_3"/>
    <property type="match status" value="5"/>
</dbReference>
<dbReference type="InterPro" id="IPR003599">
    <property type="entry name" value="Ig_sub"/>
</dbReference>
<feature type="disulfide bond" evidence="15">
    <location>
        <begin position="1646"/>
        <end position="1655"/>
    </location>
</feature>
<dbReference type="CDD" id="cd00054">
    <property type="entry name" value="EGF_CA"/>
    <property type="match status" value="4"/>
</dbReference>
<dbReference type="InterPro" id="IPR000034">
    <property type="entry name" value="Laminin_IV"/>
</dbReference>
<dbReference type="FunFam" id="2.60.40.10:FF:000032">
    <property type="entry name" value="palladin isoform X1"/>
    <property type="match status" value="1"/>
</dbReference>
<evidence type="ECO:0000256" key="7">
    <source>
        <dbReference type="ARBA" id="ARBA00022869"/>
    </source>
</evidence>
<dbReference type="GO" id="GO:0005509">
    <property type="term" value="F:calcium ion binding"/>
    <property type="evidence" value="ECO:0007669"/>
    <property type="project" value="InterPro"/>
</dbReference>
<dbReference type="SMART" id="SM00282">
    <property type="entry name" value="LamG"/>
    <property type="match status" value="3"/>
</dbReference>
<feature type="disulfide bond" evidence="14">
    <location>
        <begin position="162"/>
        <end position="177"/>
    </location>
</feature>
<dbReference type="InterPro" id="IPR013783">
    <property type="entry name" value="Ig-like_fold"/>
</dbReference>
<dbReference type="Pfam" id="PF24973">
    <property type="entry name" value="EGF_LMN_ATRN"/>
    <property type="match status" value="1"/>
</dbReference>
<feature type="disulfide bond" evidence="14">
    <location>
        <begin position="716"/>
        <end position="734"/>
    </location>
</feature>
<dbReference type="Gene3D" id="2.10.25.10">
    <property type="entry name" value="Laminin"/>
    <property type="match status" value="4"/>
</dbReference>
<dbReference type="SMART" id="SM00281">
    <property type="entry name" value="LamB"/>
    <property type="match status" value="3"/>
</dbReference>
<feature type="disulfide bond" evidence="14">
    <location>
        <begin position="670"/>
        <end position="682"/>
    </location>
</feature>
<name>A0A8J2S2B6_9CRUS</name>
<dbReference type="SUPFAM" id="SSF57184">
    <property type="entry name" value="Growth factor receptor domain"/>
    <property type="match status" value="1"/>
</dbReference>
<feature type="domain" description="Ig-like" evidence="19">
    <location>
        <begin position="2080"/>
        <end position="2169"/>
    </location>
</feature>
<keyword evidence="7" id="KW-0084">Basement membrane</keyword>
<dbReference type="InterPro" id="IPR009030">
    <property type="entry name" value="Growth_fac_rcpt_cys_sf"/>
</dbReference>
<dbReference type="SMART" id="SM00408">
    <property type="entry name" value="IGc2"/>
    <property type="match status" value="13"/>
</dbReference>
<dbReference type="Pfam" id="PF00053">
    <property type="entry name" value="EGF_laminin"/>
    <property type="match status" value="4"/>
</dbReference>
<feature type="domain" description="Ig-like" evidence="19">
    <location>
        <begin position="2365"/>
        <end position="2447"/>
    </location>
</feature>
<dbReference type="InterPro" id="IPR013320">
    <property type="entry name" value="ConA-like_dom_sf"/>
</dbReference>
<dbReference type="FunFam" id="2.10.25.10:FF:000012">
    <property type="entry name" value="Delta-like protein"/>
    <property type="match status" value="2"/>
</dbReference>
<feature type="disulfide bond" evidence="14">
    <location>
        <begin position="528"/>
        <end position="540"/>
    </location>
</feature>
<keyword evidence="22" id="KW-1185">Reference proteome</keyword>
<keyword evidence="3" id="KW-0272">Extracellular matrix</keyword>
<feature type="disulfide bond" evidence="14">
    <location>
        <begin position="1185"/>
        <end position="1200"/>
    </location>
</feature>
<proteinExistence type="predicted"/>
<dbReference type="SUPFAM" id="SSF57424">
    <property type="entry name" value="LDL receptor-like module"/>
    <property type="match status" value="16"/>
</dbReference>
<feature type="disulfide bond" evidence="14">
    <location>
        <begin position="73"/>
        <end position="88"/>
    </location>
</feature>